<keyword evidence="7" id="KW-0804">Transcription</keyword>
<dbReference type="InterPro" id="IPR004839">
    <property type="entry name" value="Aminotransferase_I/II_large"/>
</dbReference>
<evidence type="ECO:0000259" key="8">
    <source>
        <dbReference type="PROSITE" id="PS50949"/>
    </source>
</evidence>
<dbReference type="InterPro" id="IPR036388">
    <property type="entry name" value="WH-like_DNA-bd_sf"/>
</dbReference>
<sequence>MWFQVDRTISKTLTQQVYEQLRQHILNGDLKTNEKLPSTRELADLLGVSRNICLDVYDQLAAEGYLIIRPKSGSFVAPGSLFQNNKVNQQINNKEQFSEDPQDMIDFKAATPAMDHFPRKIWGRLAKDVCEGSPETIFGYQSAEGILSLREEISRYIFRTRGVRSEPHQVIITSGATQALFLLTELLIQNNKLVAVEDPVTDEMRTIFSYAGASLCPIPVDDKGINPDGLSQENPPAFIFILPSHQFPMGVTLTIQRRIQLIHYARQHNCYIVEDDYDSEFTYEGTPVHSVQGLDPEKVIYVGTFSKILSPGLRIGYVVLPQDLIEPFKKMKWYTDRHHSSLEQLILTRFMNEGHFDRHIRKMKRIYKQRREALVNSLKSQFPDCVILGHAAGMHLVVEIPQVDYHQSLMNWIQKYGVKIYSVDQYSLVKNTHRNKVVLGYGSLSIEKIEKGVRRLKEAIDGYTEYTTKRESTTER</sequence>
<dbReference type="Pfam" id="PF00155">
    <property type="entry name" value="Aminotran_1_2"/>
    <property type="match status" value="1"/>
</dbReference>
<dbReference type="InterPro" id="IPR015421">
    <property type="entry name" value="PyrdxlP-dep_Trfase_major"/>
</dbReference>
<comment type="cofactor">
    <cofactor evidence="1">
        <name>pyridoxal 5'-phosphate</name>
        <dbReference type="ChEBI" id="CHEBI:597326"/>
    </cofactor>
</comment>
<keyword evidence="5" id="KW-0805">Transcription regulation</keyword>
<dbReference type="InterPro" id="IPR015424">
    <property type="entry name" value="PyrdxlP-dep_Trfase"/>
</dbReference>
<keyword evidence="4" id="KW-0663">Pyridoxal phosphate</keyword>
<dbReference type="Gene3D" id="1.10.10.10">
    <property type="entry name" value="Winged helix-like DNA-binding domain superfamily/Winged helix DNA-binding domain"/>
    <property type="match status" value="1"/>
</dbReference>
<accession>A0ABT3DDD9</accession>
<dbReference type="SUPFAM" id="SSF53383">
    <property type="entry name" value="PLP-dependent transferases"/>
    <property type="match status" value="1"/>
</dbReference>
<dbReference type="SMART" id="SM00345">
    <property type="entry name" value="HTH_GNTR"/>
    <property type="match status" value="1"/>
</dbReference>
<dbReference type="Gene3D" id="3.40.640.10">
    <property type="entry name" value="Type I PLP-dependent aspartate aminotransferase-like (Major domain)"/>
    <property type="match status" value="1"/>
</dbReference>
<dbReference type="InterPro" id="IPR036390">
    <property type="entry name" value="WH_DNA-bd_sf"/>
</dbReference>
<comment type="caution">
    <text evidence="9">The sequence shown here is derived from an EMBL/GenBank/DDBJ whole genome shotgun (WGS) entry which is preliminary data.</text>
</comment>
<comment type="similarity">
    <text evidence="2">In the C-terminal section; belongs to the class-I pyridoxal-phosphate-dependent aminotransferase family.</text>
</comment>
<dbReference type="EMBL" id="JAOYEY010000028">
    <property type="protein sequence ID" value="MCV9885080.1"/>
    <property type="molecule type" value="Genomic_DNA"/>
</dbReference>
<evidence type="ECO:0000256" key="3">
    <source>
        <dbReference type="ARBA" id="ARBA00022576"/>
    </source>
</evidence>
<proteinExistence type="inferred from homology"/>
<feature type="domain" description="HTH gntR-type" evidence="8">
    <location>
        <begin position="11"/>
        <end position="79"/>
    </location>
</feature>
<dbReference type="CDD" id="cd07377">
    <property type="entry name" value="WHTH_GntR"/>
    <property type="match status" value="1"/>
</dbReference>
<keyword evidence="10" id="KW-1185">Reference proteome</keyword>
<organism evidence="9 10">
    <name type="scientific">Metabacillus halosaccharovorans</name>
    <dbReference type="NCBI Taxonomy" id="930124"/>
    <lineage>
        <taxon>Bacteria</taxon>
        <taxon>Bacillati</taxon>
        <taxon>Bacillota</taxon>
        <taxon>Bacilli</taxon>
        <taxon>Bacillales</taxon>
        <taxon>Bacillaceae</taxon>
        <taxon>Metabacillus</taxon>
    </lineage>
</organism>
<keyword evidence="6" id="KW-0238">DNA-binding</keyword>
<dbReference type="PROSITE" id="PS50949">
    <property type="entry name" value="HTH_GNTR"/>
    <property type="match status" value="1"/>
</dbReference>
<evidence type="ECO:0000313" key="9">
    <source>
        <dbReference type="EMBL" id="MCV9885080.1"/>
    </source>
</evidence>
<dbReference type="GO" id="GO:0008483">
    <property type="term" value="F:transaminase activity"/>
    <property type="evidence" value="ECO:0007669"/>
    <property type="project" value="UniProtKB-KW"/>
</dbReference>
<keyword evidence="3 9" id="KW-0032">Aminotransferase</keyword>
<evidence type="ECO:0000256" key="7">
    <source>
        <dbReference type="ARBA" id="ARBA00023163"/>
    </source>
</evidence>
<evidence type="ECO:0000313" key="10">
    <source>
        <dbReference type="Proteomes" id="UP001526147"/>
    </source>
</evidence>
<dbReference type="Pfam" id="PF00392">
    <property type="entry name" value="GntR"/>
    <property type="match status" value="1"/>
</dbReference>
<dbReference type="PRINTS" id="PR00035">
    <property type="entry name" value="HTHGNTR"/>
</dbReference>
<dbReference type="PANTHER" id="PTHR46577">
    <property type="entry name" value="HTH-TYPE TRANSCRIPTIONAL REGULATORY PROTEIN GABR"/>
    <property type="match status" value="1"/>
</dbReference>
<evidence type="ECO:0000256" key="1">
    <source>
        <dbReference type="ARBA" id="ARBA00001933"/>
    </source>
</evidence>
<dbReference type="InterPro" id="IPR051446">
    <property type="entry name" value="HTH_trans_reg/aminotransferase"/>
</dbReference>
<dbReference type="InterPro" id="IPR000524">
    <property type="entry name" value="Tscrpt_reg_HTH_GntR"/>
</dbReference>
<dbReference type="Proteomes" id="UP001526147">
    <property type="component" value="Unassembled WGS sequence"/>
</dbReference>
<evidence type="ECO:0000256" key="2">
    <source>
        <dbReference type="ARBA" id="ARBA00005384"/>
    </source>
</evidence>
<evidence type="ECO:0000256" key="4">
    <source>
        <dbReference type="ARBA" id="ARBA00022898"/>
    </source>
</evidence>
<keyword evidence="3 9" id="KW-0808">Transferase</keyword>
<evidence type="ECO:0000256" key="5">
    <source>
        <dbReference type="ARBA" id="ARBA00023015"/>
    </source>
</evidence>
<gene>
    <name evidence="9" type="ORF">OIH86_05385</name>
</gene>
<dbReference type="RefSeq" id="WP_264141941.1">
    <property type="nucleotide sequence ID" value="NZ_JAOYEY010000028.1"/>
</dbReference>
<name>A0ABT3DDD9_9BACI</name>
<evidence type="ECO:0000256" key="6">
    <source>
        <dbReference type="ARBA" id="ARBA00023125"/>
    </source>
</evidence>
<reference evidence="9 10" key="1">
    <citation type="submission" date="2022-10" db="EMBL/GenBank/DDBJ databases">
        <title>Draft genome assembly of moderately radiation resistant bacterium Metabacillus halosaccharovorans.</title>
        <authorList>
            <person name="Pal S."/>
            <person name="Gopinathan A."/>
        </authorList>
    </citation>
    <scope>NUCLEOTIDE SEQUENCE [LARGE SCALE GENOMIC DNA]</scope>
    <source>
        <strain evidence="9 10">VITHBRA001</strain>
    </source>
</reference>
<protein>
    <submittedName>
        <fullName evidence="9">PLP-dependent aminotransferase family protein</fullName>
    </submittedName>
</protein>
<dbReference type="SUPFAM" id="SSF46785">
    <property type="entry name" value="Winged helix' DNA-binding domain"/>
    <property type="match status" value="1"/>
</dbReference>
<dbReference type="CDD" id="cd00609">
    <property type="entry name" value="AAT_like"/>
    <property type="match status" value="1"/>
</dbReference>
<dbReference type="PANTHER" id="PTHR46577:SF1">
    <property type="entry name" value="HTH-TYPE TRANSCRIPTIONAL REGULATORY PROTEIN GABR"/>
    <property type="match status" value="1"/>
</dbReference>